<feature type="compositionally biased region" description="Basic and acidic residues" evidence="7">
    <location>
        <begin position="305"/>
        <end position="314"/>
    </location>
</feature>
<dbReference type="GO" id="GO:0005634">
    <property type="term" value="C:nucleus"/>
    <property type="evidence" value="ECO:0007669"/>
    <property type="project" value="UniProtKB-SubCell"/>
</dbReference>
<name>A0A034WV42_BACDO</name>
<keyword evidence="8" id="KW-0489">Methyltransferase</keyword>
<dbReference type="AlphaFoldDB" id="A0A034WV42"/>
<feature type="region of interest" description="Disordered" evidence="7">
    <location>
        <begin position="285"/>
        <end position="345"/>
    </location>
</feature>
<evidence type="ECO:0000256" key="4">
    <source>
        <dbReference type="ARBA" id="ARBA00022694"/>
    </source>
</evidence>
<evidence type="ECO:0000256" key="5">
    <source>
        <dbReference type="ARBA" id="ARBA00023242"/>
    </source>
</evidence>
<proteinExistence type="inferred from homology"/>
<feature type="compositionally biased region" description="Polar residues" evidence="7">
    <location>
        <begin position="286"/>
        <end position="297"/>
    </location>
</feature>
<accession>A0A034WV42</accession>
<keyword evidence="8" id="KW-0808">Transferase</keyword>
<comment type="subunit">
    <text evidence="6">Heterotetramer.</text>
</comment>
<dbReference type="RefSeq" id="XP_011212326.2">
    <property type="nucleotide sequence ID" value="XM_011214024.4"/>
</dbReference>
<protein>
    <recommendedName>
        <fullName evidence="3 6">tRNA (adenine(58)-N(1))-methyltransferase non-catalytic subunit TRM6</fullName>
    </recommendedName>
</protein>
<evidence type="ECO:0000256" key="1">
    <source>
        <dbReference type="ARBA" id="ARBA00004123"/>
    </source>
</evidence>
<sequence>MTKTVVNEMPKIQLGDYIVIQRQKYTKLQKFGNLDATSMLGKEQLELRGLLDQPYSATFKMCPKETTPSKQRGQRNLRLHTLELCNELEMRDIRDRLGISASGADNRDIIDDGDSQALRPQDIEDLREQHSESTKIIEKIVENSKTFHAKTEYSQEKYLRKKEKKYFEFVQIHRPTLRLITEIYYRQDADKVMGMRLDTLSQLISYSGVSAFGNYLMYESGTNGLLPASFLNSMGAGTEATLVHMHPGNVPQKQAMLALNLPHEQLQRCISVNLYSVLREYYQGEGQESTEVATEPSTPLEEIEPSSKKQKLNDGDAAPTTTSSTSSDSNGENNTSPPESSVNIPVQAQKWQVENRRACELMRAKFDGLVIAAKEHPSNIVQALLPFVKSSRPIVVYSQSKELLMDLHVELKSSSNATNLHLTSNWLRYYQILPNRTHPEVNMNGNSGYLLTGYTIG</sequence>
<dbReference type="PANTHER" id="PTHR12945:SF0">
    <property type="entry name" value="TRNA (ADENINE(58)-N(1))-METHYLTRANSFERASE NON-CATALYTIC SUBUNIT TRM6"/>
    <property type="match status" value="1"/>
</dbReference>
<gene>
    <name evidence="8" type="primary">TRM6</name>
</gene>
<comment type="function">
    <text evidence="6">Substrate-binding subunit of tRNA (adenine-N1-)-methyltransferase, which catalyzes the formation of N1-methyladenine at position 58 (m1A58) in initiator methionyl-tRNA.</text>
</comment>
<comment type="similarity">
    <text evidence="2 6">Belongs to the TRM6/GCD10 family.</text>
</comment>
<dbReference type="PANTHER" id="PTHR12945">
    <property type="entry name" value="TRANSLATION INITIATION FACTOR EIF3-RELATED"/>
    <property type="match status" value="1"/>
</dbReference>
<dbReference type="GO" id="GO:0031515">
    <property type="term" value="C:tRNA (m1A) methyltransferase complex"/>
    <property type="evidence" value="ECO:0007669"/>
    <property type="project" value="UniProtKB-UniRule"/>
</dbReference>
<evidence type="ECO:0000313" key="8">
    <source>
        <dbReference type="EMBL" id="JAC58075.1"/>
    </source>
</evidence>
<keyword evidence="5 6" id="KW-0539">Nucleus</keyword>
<dbReference type="KEGG" id="bdr:105232362"/>
<dbReference type="PIRSF" id="PIRSF038170">
    <property type="entry name" value="tRNA_m1A_mtfrase"/>
    <property type="match status" value="1"/>
</dbReference>
<dbReference type="GO" id="GO:0008168">
    <property type="term" value="F:methyltransferase activity"/>
    <property type="evidence" value="ECO:0007669"/>
    <property type="project" value="UniProtKB-KW"/>
</dbReference>
<dbReference type="EMBL" id="GAKP01000877">
    <property type="protein sequence ID" value="JAC58075.1"/>
    <property type="molecule type" value="Transcribed_RNA"/>
</dbReference>
<evidence type="ECO:0000256" key="6">
    <source>
        <dbReference type="PIRNR" id="PIRNR038170"/>
    </source>
</evidence>
<organism evidence="8">
    <name type="scientific">Bactrocera dorsalis</name>
    <name type="common">Oriental fruit fly</name>
    <name type="synonym">Dacus dorsalis</name>
    <dbReference type="NCBI Taxonomy" id="27457"/>
    <lineage>
        <taxon>Eukaryota</taxon>
        <taxon>Metazoa</taxon>
        <taxon>Ecdysozoa</taxon>
        <taxon>Arthropoda</taxon>
        <taxon>Hexapoda</taxon>
        <taxon>Insecta</taxon>
        <taxon>Pterygota</taxon>
        <taxon>Neoptera</taxon>
        <taxon>Endopterygota</taxon>
        <taxon>Diptera</taxon>
        <taxon>Brachycera</taxon>
        <taxon>Muscomorpha</taxon>
        <taxon>Tephritoidea</taxon>
        <taxon>Tephritidae</taxon>
        <taxon>Bactrocera</taxon>
        <taxon>Bactrocera</taxon>
    </lineage>
</organism>
<comment type="subcellular location">
    <subcellularLocation>
        <location evidence="1 6">Nucleus</location>
    </subcellularLocation>
</comment>
<dbReference type="Pfam" id="PF04189">
    <property type="entry name" value="Gcd10p"/>
    <property type="match status" value="1"/>
</dbReference>
<evidence type="ECO:0000256" key="7">
    <source>
        <dbReference type="SAM" id="MobiDB-lite"/>
    </source>
</evidence>
<evidence type="ECO:0000256" key="3">
    <source>
        <dbReference type="ARBA" id="ARBA00021704"/>
    </source>
</evidence>
<evidence type="ECO:0000256" key="2">
    <source>
        <dbReference type="ARBA" id="ARBA00008320"/>
    </source>
</evidence>
<dbReference type="InterPro" id="IPR017423">
    <property type="entry name" value="TRM6"/>
</dbReference>
<dbReference type="OrthoDB" id="10254665at2759"/>
<dbReference type="GO" id="GO:0030488">
    <property type="term" value="P:tRNA methylation"/>
    <property type="evidence" value="ECO:0007669"/>
    <property type="project" value="InterPro"/>
</dbReference>
<feature type="compositionally biased region" description="Low complexity" evidence="7">
    <location>
        <begin position="320"/>
        <end position="336"/>
    </location>
</feature>
<reference evidence="8" key="1">
    <citation type="journal article" date="2014" name="BMC Genomics">
        <title>Characterizing the developmental transcriptome of the oriental fruit fly, Bactrocera dorsalis (Diptera: Tephritidae) through comparative genomic analysis with Drosophila melanogaster utilizing modENCODE datasets.</title>
        <authorList>
            <person name="Geib S.M."/>
            <person name="Calla B."/>
            <person name="Hall B."/>
            <person name="Hou S."/>
            <person name="Manoukis N.C."/>
        </authorList>
    </citation>
    <scope>NUCLEOTIDE SEQUENCE</scope>
    <source>
        <strain evidence="8">Punador</strain>
    </source>
</reference>
<keyword evidence="4 6" id="KW-0819">tRNA processing</keyword>